<accession>A0A6S6UCN5</accession>
<dbReference type="SUPFAM" id="SSF56784">
    <property type="entry name" value="HAD-like"/>
    <property type="match status" value="1"/>
</dbReference>
<dbReference type="GO" id="GO:0016788">
    <property type="term" value="F:hydrolase activity, acting on ester bonds"/>
    <property type="evidence" value="ECO:0007669"/>
    <property type="project" value="UniProtKB-ARBA"/>
</dbReference>
<dbReference type="InterPro" id="IPR036412">
    <property type="entry name" value="HAD-like_sf"/>
</dbReference>
<gene>
    <name evidence="1" type="ORF">HELGO_WM22224</name>
</gene>
<name>A0A6S6UCN5_9BACT</name>
<organism evidence="1">
    <name type="scientific">uncultured Sulfurovum sp</name>
    <dbReference type="NCBI Taxonomy" id="269237"/>
    <lineage>
        <taxon>Bacteria</taxon>
        <taxon>Pseudomonadati</taxon>
        <taxon>Campylobacterota</taxon>
        <taxon>Epsilonproteobacteria</taxon>
        <taxon>Campylobacterales</taxon>
        <taxon>Sulfurovaceae</taxon>
        <taxon>Sulfurovum</taxon>
        <taxon>environmental samples</taxon>
    </lineage>
</organism>
<reference evidence="1" key="1">
    <citation type="submission" date="2020-01" db="EMBL/GenBank/DDBJ databases">
        <authorList>
            <person name="Meier V. D."/>
            <person name="Meier V D."/>
        </authorList>
    </citation>
    <scope>NUCLEOTIDE SEQUENCE</scope>
    <source>
        <strain evidence="1">HLG_WM_MAG_01</strain>
    </source>
</reference>
<dbReference type="EMBL" id="CACVAS010000129">
    <property type="protein sequence ID" value="CAA6825466.1"/>
    <property type="molecule type" value="Genomic_DNA"/>
</dbReference>
<dbReference type="Gene3D" id="3.40.50.1000">
    <property type="entry name" value="HAD superfamily/HAD-like"/>
    <property type="match status" value="1"/>
</dbReference>
<dbReference type="AlphaFoldDB" id="A0A6S6UCN5"/>
<dbReference type="InterPro" id="IPR010037">
    <property type="entry name" value="FkbH_domain"/>
</dbReference>
<dbReference type="InterPro" id="IPR023214">
    <property type="entry name" value="HAD_sf"/>
</dbReference>
<dbReference type="InterPro" id="IPR010033">
    <property type="entry name" value="HAD_SF_ppase_IIIC"/>
</dbReference>
<dbReference type="InterPro" id="IPR036514">
    <property type="entry name" value="SGNH_hydro_sf"/>
</dbReference>
<dbReference type="NCBIfam" id="TIGR01686">
    <property type="entry name" value="FkbH"/>
    <property type="match status" value="1"/>
</dbReference>
<sequence length="508" mass="59579">MKLEIISNINMSSLKFYMKDFQFLSSCDFGNYMLDLLDETSKLYQSEAELILLFLDFDELNEDINEILNAVQVFIDSTNKTVVINTLAFSPNYVDTFLNKSFELELNSNLKILEFSKQNSNILLFDFAKLLKKNNFLEEKYWYMARIKYTKEGFQTIAREISLLLKTYKYGSKKVLVLDMDNTLWGGIIGEDEIKLSNDGIGKIYLDFQKNIKKLKHLGILLAVCSKNNYNDGIKGLNHMNSILKEEDFIIKKINWNDKASNITEVLEELNLGANSLVFIDDNPVEREYVKSVLPDIIVPDFPKDIYTLNSWFINIIEENFSKINLTKEDMKKQEQYVAKIKRDNISKNISYEDFLESLNIKIDFFIDDIEHIERYSQMTQKTNQFNLTTKRYTTVDIQKFINSEEYMVMAINYIDKFANEGITGLIIVHKLDKIIEIDTFLLSCRILKRGVEKAIFNRLEEMYSNYDMVGIYIPTEKNEQTKELYSLYDFIKINENKFIKKGRENGN</sequence>
<dbReference type="Gene3D" id="3.40.50.1110">
    <property type="entry name" value="SGNH hydrolase"/>
    <property type="match status" value="1"/>
</dbReference>
<evidence type="ECO:0000313" key="1">
    <source>
        <dbReference type="EMBL" id="CAA6825466.1"/>
    </source>
</evidence>
<evidence type="ECO:0008006" key="2">
    <source>
        <dbReference type="Google" id="ProtNLM"/>
    </source>
</evidence>
<proteinExistence type="predicted"/>
<protein>
    <recommendedName>
        <fullName evidence="2">FCP1 homology domain-containing protein</fullName>
    </recommendedName>
</protein>
<dbReference type="NCBIfam" id="TIGR01681">
    <property type="entry name" value="HAD-SF-IIIC"/>
    <property type="match status" value="1"/>
</dbReference>